<feature type="coiled-coil region" evidence="1">
    <location>
        <begin position="2"/>
        <end position="51"/>
    </location>
</feature>
<sequence>LLTSAKRALEKIIKENDNHETNSQKKIRNYAEEGLLSIEQLERDLEDSEQSD</sequence>
<dbReference type="EMBL" id="KV921825">
    <property type="protein sequence ID" value="ORE12178.1"/>
    <property type="molecule type" value="Genomic_DNA"/>
</dbReference>
<reference evidence="2 3" key="1">
    <citation type="journal article" date="2016" name="Proc. Natl. Acad. Sci. U.S.A.">
        <title>Lipid metabolic changes in an early divergent fungus govern the establishment of a mutualistic symbiosis with endobacteria.</title>
        <authorList>
            <person name="Lastovetsky O.A."/>
            <person name="Gaspar M.L."/>
            <person name="Mondo S.J."/>
            <person name="LaButti K.M."/>
            <person name="Sandor L."/>
            <person name="Grigoriev I.V."/>
            <person name="Henry S.A."/>
            <person name="Pawlowska T.E."/>
        </authorList>
    </citation>
    <scope>NUCLEOTIDE SEQUENCE [LARGE SCALE GENOMIC DNA]</scope>
    <source>
        <strain evidence="2 3">ATCC 11559</strain>
    </source>
</reference>
<dbReference type="Proteomes" id="UP000242381">
    <property type="component" value="Unassembled WGS sequence"/>
</dbReference>
<feature type="non-terminal residue" evidence="2">
    <location>
        <position position="1"/>
    </location>
</feature>
<gene>
    <name evidence="2" type="ORF">BCV71DRAFT_144230</name>
</gene>
<accession>A0A1X0RJT8</accession>
<evidence type="ECO:0000313" key="3">
    <source>
        <dbReference type="Proteomes" id="UP000242381"/>
    </source>
</evidence>
<proteinExistence type="predicted"/>
<feature type="non-terminal residue" evidence="2">
    <location>
        <position position="52"/>
    </location>
</feature>
<name>A0A1X0RJT8_RHIZD</name>
<organism evidence="2 3">
    <name type="scientific">Rhizopus microsporus</name>
    <dbReference type="NCBI Taxonomy" id="58291"/>
    <lineage>
        <taxon>Eukaryota</taxon>
        <taxon>Fungi</taxon>
        <taxon>Fungi incertae sedis</taxon>
        <taxon>Mucoromycota</taxon>
        <taxon>Mucoromycotina</taxon>
        <taxon>Mucoromycetes</taxon>
        <taxon>Mucorales</taxon>
        <taxon>Mucorineae</taxon>
        <taxon>Rhizopodaceae</taxon>
        <taxon>Rhizopus</taxon>
    </lineage>
</organism>
<keyword evidence="1" id="KW-0175">Coiled coil</keyword>
<evidence type="ECO:0000256" key="1">
    <source>
        <dbReference type="SAM" id="Coils"/>
    </source>
</evidence>
<evidence type="ECO:0000313" key="2">
    <source>
        <dbReference type="EMBL" id="ORE12178.1"/>
    </source>
</evidence>
<dbReference type="AlphaFoldDB" id="A0A1X0RJT8"/>
<protein>
    <submittedName>
        <fullName evidence="2">Uncharacterized protein</fullName>
    </submittedName>
</protein>